<accession>A0A8X6NDZ5</accession>
<comment type="subcellular location">
    <subcellularLocation>
        <location evidence="1">Nucleus</location>
    </subcellularLocation>
</comment>
<dbReference type="InterPro" id="IPR019787">
    <property type="entry name" value="Znf_PHD-finger"/>
</dbReference>
<evidence type="ECO:0000313" key="11">
    <source>
        <dbReference type="EMBL" id="GFT10179.1"/>
    </source>
</evidence>
<organism evidence="11 12">
    <name type="scientific">Nephila pilipes</name>
    <name type="common">Giant wood spider</name>
    <name type="synonym">Nephila maculata</name>
    <dbReference type="NCBI Taxonomy" id="299642"/>
    <lineage>
        <taxon>Eukaryota</taxon>
        <taxon>Metazoa</taxon>
        <taxon>Ecdysozoa</taxon>
        <taxon>Arthropoda</taxon>
        <taxon>Chelicerata</taxon>
        <taxon>Arachnida</taxon>
        <taxon>Araneae</taxon>
        <taxon>Araneomorphae</taxon>
        <taxon>Entelegynae</taxon>
        <taxon>Araneoidea</taxon>
        <taxon>Nephilidae</taxon>
        <taxon>Nephila</taxon>
    </lineage>
</organism>
<dbReference type="GO" id="GO:0008270">
    <property type="term" value="F:zinc ion binding"/>
    <property type="evidence" value="ECO:0007669"/>
    <property type="project" value="UniProtKB-KW"/>
</dbReference>
<evidence type="ECO:0000256" key="8">
    <source>
        <dbReference type="PROSITE-ProRule" id="PRU00146"/>
    </source>
</evidence>
<name>A0A8X6NDZ5_NEPPI</name>
<dbReference type="OrthoDB" id="270215at2759"/>
<dbReference type="PROSITE" id="PS01359">
    <property type="entry name" value="ZF_PHD_1"/>
    <property type="match status" value="1"/>
</dbReference>
<dbReference type="AlphaFoldDB" id="A0A8X6NDZ5"/>
<dbReference type="Pfam" id="PF00628">
    <property type="entry name" value="PHD"/>
    <property type="match status" value="1"/>
</dbReference>
<sequence>MPRKKIVTPKGDPDGPGDLKISGQPESPSSKKRRTTNTPNQGVSNLPDLAPPQPLTGFGETIVASNPFDDTVPATPTTTVPNMTVSNMTHMSGPPMHTKPVPMSSGKLYPPDQPMVFNPQNPNAPPIYPCGVCHKEVHDNDQGILCESGCNFWYHRICAGLSEAAFHLLHAEVYAEWVCDKCLTTKNIPLVKFKP</sequence>
<feature type="region of interest" description="Disordered" evidence="9">
    <location>
        <begin position="1"/>
        <end position="61"/>
    </location>
</feature>
<dbReference type="InterPro" id="IPR052475">
    <property type="entry name" value="Wnt_Signal_Transd_Protein"/>
</dbReference>
<keyword evidence="5" id="KW-0862">Zinc</keyword>
<keyword evidence="3" id="KW-0479">Metal-binding</keyword>
<comment type="function">
    <text evidence="7">Involved in signal transduction through the Wnt pathway.</text>
</comment>
<reference evidence="11" key="1">
    <citation type="submission" date="2020-08" db="EMBL/GenBank/DDBJ databases">
        <title>Multicomponent nature underlies the extraordinary mechanical properties of spider dragline silk.</title>
        <authorList>
            <person name="Kono N."/>
            <person name="Nakamura H."/>
            <person name="Mori M."/>
            <person name="Yoshida Y."/>
            <person name="Ohtoshi R."/>
            <person name="Malay A.D."/>
            <person name="Moran D.A.P."/>
            <person name="Tomita M."/>
            <person name="Numata K."/>
            <person name="Arakawa K."/>
        </authorList>
    </citation>
    <scope>NUCLEOTIDE SEQUENCE</scope>
</reference>
<dbReference type="PANTHER" id="PTHR23194">
    <property type="entry name" value="PYGOPUS"/>
    <property type="match status" value="1"/>
</dbReference>
<protein>
    <submittedName>
        <fullName evidence="11">Protein pygopus</fullName>
    </submittedName>
</protein>
<evidence type="ECO:0000256" key="1">
    <source>
        <dbReference type="ARBA" id="ARBA00004123"/>
    </source>
</evidence>
<evidence type="ECO:0000256" key="6">
    <source>
        <dbReference type="ARBA" id="ARBA00023242"/>
    </source>
</evidence>
<dbReference type="CDD" id="cd15637">
    <property type="entry name" value="PHD_dPYGO"/>
    <property type="match status" value="1"/>
</dbReference>
<dbReference type="InterPro" id="IPR001965">
    <property type="entry name" value="Znf_PHD"/>
</dbReference>
<feature type="domain" description="PHD-type" evidence="10">
    <location>
        <begin position="127"/>
        <end position="185"/>
    </location>
</feature>
<keyword evidence="2" id="KW-0879">Wnt signaling pathway</keyword>
<dbReference type="InterPro" id="IPR013083">
    <property type="entry name" value="Znf_RING/FYVE/PHD"/>
</dbReference>
<keyword evidence="12" id="KW-1185">Reference proteome</keyword>
<comment type="caution">
    <text evidence="11">The sequence shown here is derived from an EMBL/GenBank/DDBJ whole genome shotgun (WGS) entry which is preliminary data.</text>
</comment>
<gene>
    <name evidence="11" type="primary">pygo</name>
    <name evidence="11" type="ORF">NPIL_149301</name>
</gene>
<evidence type="ECO:0000256" key="2">
    <source>
        <dbReference type="ARBA" id="ARBA00022687"/>
    </source>
</evidence>
<dbReference type="InterPro" id="IPR011011">
    <property type="entry name" value="Znf_FYVE_PHD"/>
</dbReference>
<dbReference type="Gene3D" id="3.30.40.10">
    <property type="entry name" value="Zinc/RING finger domain, C3HC4 (zinc finger)"/>
    <property type="match status" value="1"/>
</dbReference>
<evidence type="ECO:0000256" key="5">
    <source>
        <dbReference type="ARBA" id="ARBA00022833"/>
    </source>
</evidence>
<evidence type="ECO:0000256" key="3">
    <source>
        <dbReference type="ARBA" id="ARBA00022723"/>
    </source>
</evidence>
<evidence type="ECO:0000256" key="7">
    <source>
        <dbReference type="ARBA" id="ARBA00037400"/>
    </source>
</evidence>
<dbReference type="PROSITE" id="PS50016">
    <property type="entry name" value="ZF_PHD_2"/>
    <property type="match status" value="1"/>
</dbReference>
<dbReference type="InterPro" id="IPR019786">
    <property type="entry name" value="Zinc_finger_PHD-type_CS"/>
</dbReference>
<dbReference type="SMART" id="SM00249">
    <property type="entry name" value="PHD"/>
    <property type="match status" value="1"/>
</dbReference>
<evidence type="ECO:0000256" key="9">
    <source>
        <dbReference type="SAM" id="MobiDB-lite"/>
    </source>
</evidence>
<dbReference type="SUPFAM" id="SSF57903">
    <property type="entry name" value="FYVE/PHD zinc finger"/>
    <property type="match status" value="1"/>
</dbReference>
<dbReference type="EMBL" id="BMAW01103648">
    <property type="protein sequence ID" value="GFT10179.1"/>
    <property type="molecule type" value="Genomic_DNA"/>
</dbReference>
<evidence type="ECO:0000259" key="10">
    <source>
        <dbReference type="PROSITE" id="PS50016"/>
    </source>
</evidence>
<evidence type="ECO:0000313" key="12">
    <source>
        <dbReference type="Proteomes" id="UP000887013"/>
    </source>
</evidence>
<evidence type="ECO:0000256" key="4">
    <source>
        <dbReference type="ARBA" id="ARBA00022771"/>
    </source>
</evidence>
<keyword evidence="6" id="KW-0539">Nucleus</keyword>
<keyword evidence="4 8" id="KW-0863">Zinc-finger</keyword>
<dbReference type="GO" id="GO:0016055">
    <property type="term" value="P:Wnt signaling pathway"/>
    <property type="evidence" value="ECO:0007669"/>
    <property type="project" value="UniProtKB-KW"/>
</dbReference>
<proteinExistence type="predicted"/>
<dbReference type="GO" id="GO:0005634">
    <property type="term" value="C:nucleus"/>
    <property type="evidence" value="ECO:0007669"/>
    <property type="project" value="UniProtKB-SubCell"/>
</dbReference>
<dbReference type="PANTHER" id="PTHR23194:SF16">
    <property type="entry name" value="PROTEIN PYGOPUS"/>
    <property type="match status" value="1"/>
</dbReference>
<dbReference type="FunFam" id="3.30.40.10:FF:000107">
    <property type="entry name" value="pygopus homolog 1"/>
    <property type="match status" value="1"/>
</dbReference>
<dbReference type="Proteomes" id="UP000887013">
    <property type="component" value="Unassembled WGS sequence"/>
</dbReference>